<dbReference type="OMA" id="LKMNCCE"/>
<feature type="compositionally biased region" description="Polar residues" evidence="5">
    <location>
        <begin position="273"/>
        <end position="282"/>
    </location>
</feature>
<reference evidence="7 8" key="1">
    <citation type="journal article" date="2011" name="Nature">
        <title>A high-resolution map of human evolutionary constraint using 29 mammals.</title>
        <authorList>
            <person name="Lindblad-Toh K."/>
            <person name="Garber M."/>
            <person name="Zuk O."/>
            <person name="Lin M.F."/>
            <person name="Parker B.J."/>
            <person name="Washietl S."/>
            <person name="Kheradpour P."/>
            <person name="Ernst J."/>
            <person name="Jordan G."/>
            <person name="Mauceli E."/>
            <person name="Ward L.D."/>
            <person name="Lowe C.B."/>
            <person name="Holloway A.K."/>
            <person name="Clamp M."/>
            <person name="Gnerre S."/>
            <person name="Alfoldi J."/>
            <person name="Beal K."/>
            <person name="Chang J."/>
            <person name="Clawson H."/>
            <person name="Cuff J."/>
            <person name="Di Palma F."/>
            <person name="Fitzgerald S."/>
            <person name="Flicek P."/>
            <person name="Guttman M."/>
            <person name="Hubisz M.J."/>
            <person name="Jaffe D.B."/>
            <person name="Jungreis I."/>
            <person name="Kent W.J."/>
            <person name="Kostka D."/>
            <person name="Lara M."/>
            <person name="Martins A.L."/>
            <person name="Massingham T."/>
            <person name="Moltke I."/>
            <person name="Raney B.J."/>
            <person name="Rasmussen M.D."/>
            <person name="Robinson J."/>
            <person name="Stark A."/>
            <person name="Vilella A.J."/>
            <person name="Wen J."/>
            <person name="Xie X."/>
            <person name="Zody M.C."/>
            <person name="Baldwin J."/>
            <person name="Bloom T."/>
            <person name="Chin C.W."/>
            <person name="Heiman D."/>
            <person name="Nicol R."/>
            <person name="Nusbaum C."/>
            <person name="Young S."/>
            <person name="Wilkinson J."/>
            <person name="Worley K.C."/>
            <person name="Kovar C.L."/>
            <person name="Muzny D.M."/>
            <person name="Gibbs R.A."/>
            <person name="Cree A."/>
            <person name="Dihn H.H."/>
            <person name="Fowler G."/>
            <person name="Jhangiani S."/>
            <person name="Joshi V."/>
            <person name="Lee S."/>
            <person name="Lewis L.R."/>
            <person name="Nazareth L.V."/>
            <person name="Okwuonu G."/>
            <person name="Santibanez J."/>
            <person name="Warren W.C."/>
            <person name="Mardis E.R."/>
            <person name="Weinstock G.M."/>
            <person name="Wilson R.K."/>
            <person name="Delehaunty K."/>
            <person name="Dooling D."/>
            <person name="Fronik C."/>
            <person name="Fulton L."/>
            <person name="Fulton B."/>
            <person name="Graves T."/>
            <person name="Minx P."/>
            <person name="Sodergren E."/>
            <person name="Birney E."/>
            <person name="Margulies E.H."/>
            <person name="Herrero J."/>
            <person name="Green E.D."/>
            <person name="Haussler D."/>
            <person name="Siepel A."/>
            <person name="Goldman N."/>
            <person name="Pollard K.S."/>
            <person name="Pedersen J.S."/>
            <person name="Lander E.S."/>
            <person name="Kellis M."/>
        </authorList>
    </citation>
    <scope>NUCLEOTIDE SEQUENCE [LARGE SCALE GENOMIC DNA]</scope>
</reference>
<evidence type="ECO:0000256" key="2">
    <source>
        <dbReference type="ARBA" id="ARBA00022737"/>
    </source>
</evidence>
<keyword evidence="1" id="KW-0479">Metal-binding</keyword>
<feature type="domain" description="TRASH" evidence="6">
    <location>
        <begin position="315"/>
        <end position="351"/>
    </location>
</feature>
<organism evidence="7 8">
    <name type="scientific">Myotis lucifugus</name>
    <name type="common">Little brown bat</name>
    <dbReference type="NCBI Taxonomy" id="59463"/>
    <lineage>
        <taxon>Eukaryota</taxon>
        <taxon>Metazoa</taxon>
        <taxon>Chordata</taxon>
        <taxon>Craniata</taxon>
        <taxon>Vertebrata</taxon>
        <taxon>Euteleostomi</taxon>
        <taxon>Mammalia</taxon>
        <taxon>Eutheria</taxon>
        <taxon>Laurasiatheria</taxon>
        <taxon>Chiroptera</taxon>
        <taxon>Yangochiroptera</taxon>
        <taxon>Vespertilionidae</taxon>
        <taxon>Myotis</taxon>
    </lineage>
</organism>
<dbReference type="InterPro" id="IPR051284">
    <property type="entry name" value="ZnF_MYMT-QRICH1"/>
</dbReference>
<sequence>IDTCSVGELDLTEQTSVLLGSKAMATSLTDVGNSFGHPTSTLVNRSRNSSVQDDDDDVVFIESKHPPSTSSAIVDQKNFIFASSRNEKLQGNDSLIPSSRDLASQKGYISETIIIDDEEDIETNGGKKNSFSFIEWGLPGTKNRTKDVDFSTSSLSRRKVNVGMGNSVITTELTLKFRLLVLTTLETGISSLNYGQDMNLMITLVNTNLGDVAKGLQPSNFGVNIQTYTPSLTSQTKTAVGPFNPGRMNVAGNEFQKGGFATHHSPDSWISQSASFPRNQKQPGMDSLSPVGSLPKQICQSSAKQQLTKPAKITCAHCKKPLQKGQTAYQRKGSAHLFCSTTCLSSFSHKHTPKKHNVMCKK</sequence>
<dbReference type="Pfam" id="PF06467">
    <property type="entry name" value="zf-FCS"/>
    <property type="match status" value="1"/>
</dbReference>
<reference evidence="7" key="2">
    <citation type="submission" date="2025-08" db="UniProtKB">
        <authorList>
            <consortium name="Ensembl"/>
        </authorList>
    </citation>
    <scope>IDENTIFICATION</scope>
</reference>
<dbReference type="AlphaFoldDB" id="G1QDL9"/>
<dbReference type="STRING" id="59463.ENSMLUP00000021802"/>
<dbReference type="PANTHER" id="PTHR45736">
    <property type="entry name" value="ZINC FINGER MYM-TYPE PROTEIN"/>
    <property type="match status" value="1"/>
</dbReference>
<dbReference type="InterPro" id="IPR011017">
    <property type="entry name" value="TRASH_dom"/>
</dbReference>
<feature type="region of interest" description="Disordered" evidence="5">
    <location>
        <begin position="273"/>
        <end position="292"/>
    </location>
</feature>
<dbReference type="Proteomes" id="UP000001074">
    <property type="component" value="Unassembled WGS sequence"/>
</dbReference>
<keyword evidence="2" id="KW-0677">Repeat</keyword>
<dbReference type="GO" id="GO:0008270">
    <property type="term" value="F:zinc ion binding"/>
    <property type="evidence" value="ECO:0007669"/>
    <property type="project" value="UniProtKB-KW"/>
</dbReference>
<dbReference type="InterPro" id="IPR010507">
    <property type="entry name" value="Znf_MYM"/>
</dbReference>
<dbReference type="InParanoid" id="G1QDL9"/>
<evidence type="ECO:0000313" key="8">
    <source>
        <dbReference type="Proteomes" id="UP000001074"/>
    </source>
</evidence>
<dbReference type="SMART" id="SM00746">
    <property type="entry name" value="TRASH"/>
    <property type="match status" value="1"/>
</dbReference>
<evidence type="ECO:0000256" key="3">
    <source>
        <dbReference type="ARBA" id="ARBA00022771"/>
    </source>
</evidence>
<reference evidence="7" key="3">
    <citation type="submission" date="2025-09" db="UniProtKB">
        <authorList>
            <consortium name="Ensembl"/>
        </authorList>
    </citation>
    <scope>IDENTIFICATION</scope>
</reference>
<dbReference type="PANTHER" id="PTHR45736:SF7">
    <property type="entry name" value="ZINC FINGER MYM-TYPE PROTEIN 5"/>
    <property type="match status" value="1"/>
</dbReference>
<protein>
    <submittedName>
        <fullName evidence="7">Zinc finger MYM-type containing 5</fullName>
    </submittedName>
</protein>
<keyword evidence="3" id="KW-0863">Zinc-finger</keyword>
<keyword evidence="4" id="KW-0862">Zinc</keyword>
<evidence type="ECO:0000313" key="7">
    <source>
        <dbReference type="Ensembl" id="ENSMLUP00000021802.1"/>
    </source>
</evidence>
<dbReference type="GeneTree" id="ENSGT00940000162379"/>
<accession>G1QDL9</accession>
<dbReference type="HOGENOM" id="CLU_026638_0_0_1"/>
<dbReference type="eggNOG" id="ENOG502QQQ9">
    <property type="taxonomic scope" value="Eukaryota"/>
</dbReference>
<dbReference type="SUPFAM" id="SSF57716">
    <property type="entry name" value="Glucocorticoid receptor-like (DNA-binding domain)"/>
    <property type="match status" value="1"/>
</dbReference>
<dbReference type="EMBL" id="AAPE02009993">
    <property type="status" value="NOT_ANNOTATED_CDS"/>
    <property type="molecule type" value="Genomic_DNA"/>
</dbReference>
<evidence type="ECO:0000259" key="6">
    <source>
        <dbReference type="SMART" id="SM00746"/>
    </source>
</evidence>
<name>G1QDL9_MYOLU</name>
<proteinExistence type="predicted"/>
<evidence type="ECO:0000256" key="1">
    <source>
        <dbReference type="ARBA" id="ARBA00022723"/>
    </source>
</evidence>
<evidence type="ECO:0000256" key="4">
    <source>
        <dbReference type="ARBA" id="ARBA00022833"/>
    </source>
</evidence>
<keyword evidence="8" id="KW-1185">Reference proteome</keyword>
<evidence type="ECO:0000256" key="5">
    <source>
        <dbReference type="SAM" id="MobiDB-lite"/>
    </source>
</evidence>
<dbReference type="Ensembl" id="ENSMLUT00000025328.1">
    <property type="protein sequence ID" value="ENSMLUP00000021802.1"/>
    <property type="gene ID" value="ENSMLUG00000028534.1"/>
</dbReference>